<feature type="domain" description="HTH cro/C1-type" evidence="1">
    <location>
        <begin position="16"/>
        <end position="52"/>
    </location>
</feature>
<proteinExistence type="predicted"/>
<dbReference type="GO" id="GO:0003677">
    <property type="term" value="F:DNA binding"/>
    <property type="evidence" value="ECO:0007669"/>
    <property type="project" value="InterPro"/>
</dbReference>
<dbReference type="InterPro" id="IPR010982">
    <property type="entry name" value="Lambda_DNA-bd_dom_sf"/>
</dbReference>
<dbReference type="Proteomes" id="UP000251485">
    <property type="component" value="Unassembled WGS sequence"/>
</dbReference>
<dbReference type="AlphaFoldDB" id="A0A2X2BXB5"/>
<dbReference type="PROSITE" id="PS50943">
    <property type="entry name" value="HTH_CROC1"/>
    <property type="match status" value="1"/>
</dbReference>
<dbReference type="Gene3D" id="1.10.260.40">
    <property type="entry name" value="lambda repressor-like DNA-binding domains"/>
    <property type="match status" value="1"/>
</dbReference>
<dbReference type="EMBL" id="UAUE01000025">
    <property type="protein sequence ID" value="SPY99724.1"/>
    <property type="molecule type" value="Genomic_DNA"/>
</dbReference>
<name>A0A2X2BXB5_PROMI</name>
<reference evidence="2 3" key="1">
    <citation type="submission" date="2018-06" db="EMBL/GenBank/DDBJ databases">
        <authorList>
            <consortium name="Pathogen Informatics"/>
            <person name="Doyle S."/>
        </authorList>
    </citation>
    <scope>NUCLEOTIDE SEQUENCE [LARGE SCALE GENOMIC DNA]</scope>
    <source>
        <strain evidence="2 3">NCTC10975</strain>
    </source>
</reference>
<evidence type="ECO:0000313" key="2">
    <source>
        <dbReference type="EMBL" id="SPY99724.1"/>
    </source>
</evidence>
<dbReference type="SUPFAM" id="SSF47413">
    <property type="entry name" value="lambda repressor-like DNA-binding domains"/>
    <property type="match status" value="1"/>
</dbReference>
<sequence>MYVVYNELNSRIGAYIRKTRKEMGMSALVLGEKLNMSQQQISRCENGKTNLTF</sequence>
<evidence type="ECO:0000313" key="3">
    <source>
        <dbReference type="Proteomes" id="UP000251485"/>
    </source>
</evidence>
<dbReference type="CDD" id="cd00093">
    <property type="entry name" value="HTH_XRE"/>
    <property type="match status" value="1"/>
</dbReference>
<organism evidence="2 3">
    <name type="scientific">Proteus mirabilis</name>
    <dbReference type="NCBI Taxonomy" id="584"/>
    <lineage>
        <taxon>Bacteria</taxon>
        <taxon>Pseudomonadati</taxon>
        <taxon>Pseudomonadota</taxon>
        <taxon>Gammaproteobacteria</taxon>
        <taxon>Enterobacterales</taxon>
        <taxon>Morganellaceae</taxon>
        <taxon>Proteus</taxon>
    </lineage>
</organism>
<accession>A0A2X2BXB5</accession>
<dbReference type="Pfam" id="PF01381">
    <property type="entry name" value="HTH_3"/>
    <property type="match status" value="1"/>
</dbReference>
<dbReference type="InterPro" id="IPR001387">
    <property type="entry name" value="Cro/C1-type_HTH"/>
</dbReference>
<protein>
    <submittedName>
        <fullName evidence="2">Fimbrial operon regulator</fullName>
    </submittedName>
</protein>
<evidence type="ECO:0000259" key="1">
    <source>
        <dbReference type="PROSITE" id="PS50943"/>
    </source>
</evidence>
<gene>
    <name evidence="2" type="ORF">NCTC10975_03470</name>
</gene>